<dbReference type="InterPro" id="IPR011032">
    <property type="entry name" value="GroES-like_sf"/>
</dbReference>
<organism evidence="3 4">
    <name type="scientific">Gordonia terrae</name>
    <dbReference type="NCBI Taxonomy" id="2055"/>
    <lineage>
        <taxon>Bacteria</taxon>
        <taxon>Bacillati</taxon>
        <taxon>Actinomycetota</taxon>
        <taxon>Actinomycetes</taxon>
        <taxon>Mycobacteriales</taxon>
        <taxon>Gordoniaceae</taxon>
        <taxon>Gordonia</taxon>
    </lineage>
</organism>
<dbReference type="Gene3D" id="3.90.180.10">
    <property type="entry name" value="Medium-chain alcohol dehydrogenases, catalytic domain"/>
    <property type="match status" value="1"/>
</dbReference>
<dbReference type="RefSeq" id="WP_101819920.1">
    <property type="nucleotide sequence ID" value="NZ_PKJC01000005.1"/>
</dbReference>
<protein>
    <submittedName>
        <fullName evidence="3">NADP-dependent oxidoreductase</fullName>
    </submittedName>
</protein>
<proteinExistence type="predicted"/>
<dbReference type="PANTHER" id="PTHR43205">
    <property type="entry name" value="PROSTAGLANDIN REDUCTASE"/>
    <property type="match status" value="1"/>
</dbReference>
<dbReference type="Pfam" id="PF00107">
    <property type="entry name" value="ADH_zinc_N"/>
    <property type="match status" value="1"/>
</dbReference>
<evidence type="ECO:0000313" key="3">
    <source>
        <dbReference type="EMBL" id="PKZ65729.1"/>
    </source>
</evidence>
<dbReference type="STRING" id="2055.BCM27_24250"/>
<feature type="domain" description="Enoyl reductase (ER)" evidence="2">
    <location>
        <begin position="21"/>
        <end position="334"/>
    </location>
</feature>
<dbReference type="CDD" id="cd05288">
    <property type="entry name" value="PGDH"/>
    <property type="match status" value="1"/>
</dbReference>
<dbReference type="InterPro" id="IPR013149">
    <property type="entry name" value="ADH-like_C"/>
</dbReference>
<dbReference type="PANTHER" id="PTHR43205:SF7">
    <property type="entry name" value="PROSTAGLANDIN REDUCTASE 1"/>
    <property type="match status" value="1"/>
</dbReference>
<sequence length="337" mass="35950">MTSGVETTTRAVFLKQRPADGVPRTENFEVREAELGPVRDDQIVVENRYMSVDPSMRGRLGTSEMHYTTSFQEDAPLDGSAIGIVVRGNSRIPDGACVRHRLGWRELAVVDADAATVIDPRGVDLHHWLGVLGQPGFTAYCGLLRVGGLRPGDDVFVSAAAGAVGSAAGQFAKLLGAGRVIGSAGGPAKVALLTERLGFDAAIDYRAESVADGLRRVSEGIDLYFDNVGGEHLVAALHDLRLNGRVAMCGMISAGGDDGPSVDHLMQAILKRITLTGFIVRDHEELRPEFEERVLEWLSAGEIVAESTIHTGIDHAVEAFLSMLEGGNVGKMLVALN</sequence>
<dbReference type="SMART" id="SM00829">
    <property type="entry name" value="PKS_ER"/>
    <property type="match status" value="1"/>
</dbReference>
<dbReference type="EMBL" id="PKJC01000005">
    <property type="protein sequence ID" value="PKZ65729.1"/>
    <property type="molecule type" value="Genomic_DNA"/>
</dbReference>
<dbReference type="Proteomes" id="UP000234662">
    <property type="component" value="Unassembled WGS sequence"/>
</dbReference>
<dbReference type="SUPFAM" id="SSF51735">
    <property type="entry name" value="NAD(P)-binding Rossmann-fold domains"/>
    <property type="match status" value="1"/>
</dbReference>
<dbReference type="InterPro" id="IPR036291">
    <property type="entry name" value="NAD(P)-bd_dom_sf"/>
</dbReference>
<evidence type="ECO:0000259" key="2">
    <source>
        <dbReference type="SMART" id="SM00829"/>
    </source>
</evidence>
<dbReference type="AlphaFoldDB" id="A0A2I1R9G8"/>
<name>A0A2I1R9G8_9ACTN</name>
<dbReference type="Pfam" id="PF16884">
    <property type="entry name" value="ADH_N_2"/>
    <property type="match status" value="1"/>
</dbReference>
<dbReference type="GO" id="GO:0016628">
    <property type="term" value="F:oxidoreductase activity, acting on the CH-CH group of donors, NAD or NADP as acceptor"/>
    <property type="evidence" value="ECO:0007669"/>
    <property type="project" value="InterPro"/>
</dbReference>
<dbReference type="SUPFAM" id="SSF50129">
    <property type="entry name" value="GroES-like"/>
    <property type="match status" value="1"/>
</dbReference>
<reference evidence="3 4" key="1">
    <citation type="submission" date="2017-12" db="EMBL/GenBank/DDBJ databases">
        <title>Phylogenetic diversity of female urinary microbiome.</title>
        <authorList>
            <person name="Thomas-White K."/>
            <person name="Wolfe A.J."/>
        </authorList>
    </citation>
    <scope>NUCLEOTIDE SEQUENCE [LARGE SCALE GENOMIC DNA]</scope>
    <source>
        <strain evidence="3 4">UMB0777</strain>
    </source>
</reference>
<gene>
    <name evidence="3" type="ORF">CYJ73_09200</name>
</gene>
<accession>A0A2I1R9G8</accession>
<dbReference type="InterPro" id="IPR020843">
    <property type="entry name" value="ER"/>
</dbReference>
<dbReference type="InterPro" id="IPR045010">
    <property type="entry name" value="MDR_fam"/>
</dbReference>
<evidence type="ECO:0000256" key="1">
    <source>
        <dbReference type="ARBA" id="ARBA00023002"/>
    </source>
</evidence>
<evidence type="ECO:0000313" key="4">
    <source>
        <dbReference type="Proteomes" id="UP000234662"/>
    </source>
</evidence>
<keyword evidence="1" id="KW-0560">Oxidoreductase</keyword>
<dbReference type="FunFam" id="3.40.50.720:FF:000121">
    <property type="entry name" value="Prostaglandin reductase 2"/>
    <property type="match status" value="1"/>
</dbReference>
<dbReference type="InterPro" id="IPR041694">
    <property type="entry name" value="ADH_N_2"/>
</dbReference>
<dbReference type="Gene3D" id="3.40.50.720">
    <property type="entry name" value="NAD(P)-binding Rossmann-like Domain"/>
    <property type="match status" value="1"/>
</dbReference>
<comment type="caution">
    <text evidence="3">The sequence shown here is derived from an EMBL/GenBank/DDBJ whole genome shotgun (WGS) entry which is preliminary data.</text>
</comment>